<feature type="transmembrane region" description="Helical" evidence="1">
    <location>
        <begin position="6"/>
        <end position="25"/>
    </location>
</feature>
<dbReference type="RefSeq" id="WP_137010778.1">
    <property type="nucleotide sequence ID" value="NZ_QXDA01000003.1"/>
</dbReference>
<protein>
    <recommendedName>
        <fullName evidence="4">FixG C-terminal immunoglobulin-like domain-containing protein</fullName>
    </recommendedName>
</protein>
<dbReference type="Proteomes" id="UP000265836">
    <property type="component" value="Unassembled WGS sequence"/>
</dbReference>
<proteinExistence type="predicted"/>
<dbReference type="EMBL" id="QXDA01000003">
    <property type="protein sequence ID" value="RIA31597.1"/>
    <property type="molecule type" value="Genomic_DNA"/>
</dbReference>
<accession>A0A397N8X4</accession>
<keyword evidence="1" id="KW-1133">Transmembrane helix</keyword>
<comment type="caution">
    <text evidence="2">The sequence shown here is derived from an EMBL/GenBank/DDBJ whole genome shotgun (WGS) entry which is preliminary data.</text>
</comment>
<evidence type="ECO:0000313" key="2">
    <source>
        <dbReference type="EMBL" id="RIA31597.1"/>
    </source>
</evidence>
<dbReference type="AlphaFoldDB" id="A0A397N8X4"/>
<evidence type="ECO:0000256" key="1">
    <source>
        <dbReference type="SAM" id="Phobius"/>
    </source>
</evidence>
<organism evidence="2 3">
    <name type="scientific">Ectopseudomonas oleovorans</name>
    <name type="common">Pseudomonas oleovorans</name>
    <dbReference type="NCBI Taxonomy" id="301"/>
    <lineage>
        <taxon>Bacteria</taxon>
        <taxon>Pseudomonadati</taxon>
        <taxon>Pseudomonadota</taxon>
        <taxon>Gammaproteobacteria</taxon>
        <taxon>Pseudomonadales</taxon>
        <taxon>Pseudomonadaceae</taxon>
        <taxon>Ectopseudomonas</taxon>
    </lineage>
</organism>
<reference evidence="2 3" key="1">
    <citation type="submission" date="2018-08" db="EMBL/GenBank/DDBJ databases">
        <title>Genome sequencing of rice bacterial endophytes.</title>
        <authorList>
            <person name="Venturi V."/>
        </authorList>
    </citation>
    <scope>NUCLEOTIDE SEQUENCE [LARGE SCALE GENOMIC DNA]</scope>
    <source>
        <strain evidence="2 3">E1205</strain>
    </source>
</reference>
<evidence type="ECO:0000313" key="3">
    <source>
        <dbReference type="Proteomes" id="UP000265836"/>
    </source>
</evidence>
<sequence>MFEFIKEWSVLIIIGATALNLWFVYSNWSIKKAVIEIQAESLPKYSSDEEKTLITIKNVGEKATGKKPTVTISCSWMPNISYNLNFPSDGYNLEHKESMKWKIRLDNNPPANSSIIIRVSDNGAGWEHHEQIT</sequence>
<evidence type="ECO:0008006" key="4">
    <source>
        <dbReference type="Google" id="ProtNLM"/>
    </source>
</evidence>
<name>A0A397N8X4_ECTOL</name>
<keyword evidence="1" id="KW-0812">Transmembrane</keyword>
<gene>
    <name evidence="2" type="ORF">DFO61_2321</name>
</gene>
<keyword evidence="1" id="KW-0472">Membrane</keyword>